<accession>A0A7C8ZH80</accession>
<proteinExistence type="predicted"/>
<sequence>MAVPCCCPCLRSWRRRHCREGRLCRHCSGRCKKPSPIVSRHMSPMRRTCCSPVSSFLALATAAVNTDCEEVFDCVLGYLISAGTGVGEVSGEPVMDFEIVNCEICFAFENFGNYGLHCLLL</sequence>
<protein>
    <submittedName>
        <fullName evidence="1">Uncharacterized protein</fullName>
    </submittedName>
</protein>
<reference evidence="1" key="1">
    <citation type="journal article" date="2013" name="J. Plant Res.">
        <title>Effect of fungi and light on seed germination of three Opuntia species from semiarid lands of central Mexico.</title>
        <authorList>
            <person name="Delgado-Sanchez P."/>
            <person name="Jimenez-Bremont J.F."/>
            <person name="Guerrero-Gonzalez Mde L."/>
            <person name="Flores J."/>
        </authorList>
    </citation>
    <scope>NUCLEOTIDE SEQUENCE</scope>
    <source>
        <tissue evidence="1">Cladode</tissue>
    </source>
</reference>
<organism evidence="1">
    <name type="scientific">Opuntia streptacantha</name>
    <name type="common">Prickly pear cactus</name>
    <name type="synonym">Opuntia cardona</name>
    <dbReference type="NCBI Taxonomy" id="393608"/>
    <lineage>
        <taxon>Eukaryota</taxon>
        <taxon>Viridiplantae</taxon>
        <taxon>Streptophyta</taxon>
        <taxon>Embryophyta</taxon>
        <taxon>Tracheophyta</taxon>
        <taxon>Spermatophyta</taxon>
        <taxon>Magnoliopsida</taxon>
        <taxon>eudicotyledons</taxon>
        <taxon>Gunneridae</taxon>
        <taxon>Pentapetalae</taxon>
        <taxon>Caryophyllales</taxon>
        <taxon>Cactineae</taxon>
        <taxon>Cactaceae</taxon>
        <taxon>Opuntioideae</taxon>
        <taxon>Opuntia</taxon>
    </lineage>
</organism>
<reference evidence="1" key="2">
    <citation type="submission" date="2020-07" db="EMBL/GenBank/DDBJ databases">
        <authorList>
            <person name="Vera ALvarez R."/>
            <person name="Arias-Moreno D.M."/>
            <person name="Jimenez-Jacinto V."/>
            <person name="Jimenez-Bremont J.F."/>
            <person name="Swaminathan K."/>
            <person name="Moose S.P."/>
            <person name="Guerrero-Gonzalez M.L."/>
            <person name="Marino-Ramirez L."/>
            <person name="Landsman D."/>
            <person name="Rodriguez-Kessler M."/>
            <person name="Delgado-Sanchez P."/>
        </authorList>
    </citation>
    <scope>NUCLEOTIDE SEQUENCE</scope>
    <source>
        <tissue evidence="1">Cladode</tissue>
    </source>
</reference>
<name>A0A7C8ZH80_OPUST</name>
<evidence type="ECO:0000313" key="1">
    <source>
        <dbReference type="EMBL" id="MBA4642936.1"/>
    </source>
</evidence>
<dbReference type="EMBL" id="GISG01130445">
    <property type="protein sequence ID" value="MBA4642936.1"/>
    <property type="molecule type" value="Transcribed_RNA"/>
</dbReference>
<dbReference type="AlphaFoldDB" id="A0A7C8ZH80"/>